<dbReference type="Pfam" id="PF13424">
    <property type="entry name" value="TPR_12"/>
    <property type="match status" value="1"/>
</dbReference>
<dbReference type="Pfam" id="PF13374">
    <property type="entry name" value="TPR_10"/>
    <property type="match status" value="1"/>
</dbReference>
<feature type="coiled-coil region" evidence="9">
    <location>
        <begin position="602"/>
        <end position="629"/>
    </location>
</feature>
<dbReference type="PROSITE" id="PS50005">
    <property type="entry name" value="TPR"/>
    <property type="match status" value="1"/>
</dbReference>
<dbReference type="Gene3D" id="1.10.510.10">
    <property type="entry name" value="Transferase(Phosphotransferase) domain 1"/>
    <property type="match status" value="1"/>
</dbReference>
<dbReference type="Gene3D" id="1.25.40.10">
    <property type="entry name" value="Tetratricopeptide repeat domain"/>
    <property type="match status" value="1"/>
</dbReference>
<accession>A0ABT0GM05</accession>
<evidence type="ECO:0000256" key="8">
    <source>
        <dbReference type="PROSITE-ProRule" id="PRU10141"/>
    </source>
</evidence>
<keyword evidence="4 8" id="KW-0547">Nucleotide-binding</keyword>
<evidence type="ECO:0000313" key="12">
    <source>
        <dbReference type="Proteomes" id="UP001431449"/>
    </source>
</evidence>
<organism evidence="11 12">
    <name type="scientific">Pseudomarimonas salicorniae</name>
    <dbReference type="NCBI Taxonomy" id="2933270"/>
    <lineage>
        <taxon>Bacteria</taxon>
        <taxon>Pseudomonadati</taxon>
        <taxon>Pseudomonadota</taxon>
        <taxon>Gammaproteobacteria</taxon>
        <taxon>Lysobacterales</taxon>
        <taxon>Lysobacteraceae</taxon>
        <taxon>Pseudomarimonas</taxon>
    </lineage>
</organism>
<dbReference type="InterPro" id="IPR017441">
    <property type="entry name" value="Protein_kinase_ATP_BS"/>
</dbReference>
<dbReference type="InterPro" id="IPR011990">
    <property type="entry name" value="TPR-like_helical_dom_sf"/>
</dbReference>
<evidence type="ECO:0000256" key="7">
    <source>
        <dbReference type="PROSITE-ProRule" id="PRU00339"/>
    </source>
</evidence>
<comment type="similarity">
    <text evidence="1">Belongs to the protein kinase superfamily. NEK Ser/Thr protein kinase family. NIMA subfamily.</text>
</comment>
<evidence type="ECO:0000256" key="9">
    <source>
        <dbReference type="SAM" id="Coils"/>
    </source>
</evidence>
<dbReference type="SUPFAM" id="SSF48452">
    <property type="entry name" value="TPR-like"/>
    <property type="match status" value="1"/>
</dbReference>
<evidence type="ECO:0000256" key="3">
    <source>
        <dbReference type="ARBA" id="ARBA00022679"/>
    </source>
</evidence>
<dbReference type="PANTHER" id="PTHR43671:SF13">
    <property type="entry name" value="SERINE_THREONINE-PROTEIN KINASE NEK2"/>
    <property type="match status" value="1"/>
</dbReference>
<gene>
    <name evidence="11" type="ORF">M0G41_18175</name>
</gene>
<evidence type="ECO:0000256" key="2">
    <source>
        <dbReference type="ARBA" id="ARBA00012513"/>
    </source>
</evidence>
<reference evidence="11" key="1">
    <citation type="submission" date="2022-04" db="EMBL/GenBank/DDBJ databases">
        <title>Lysobacter sp. CAU 1642 isolated from sea sand.</title>
        <authorList>
            <person name="Kim W."/>
        </authorList>
    </citation>
    <scope>NUCLEOTIDE SEQUENCE</scope>
    <source>
        <strain evidence="11">CAU 1642</strain>
    </source>
</reference>
<dbReference type="InterPro" id="IPR011009">
    <property type="entry name" value="Kinase-like_dom_sf"/>
</dbReference>
<dbReference type="Proteomes" id="UP001431449">
    <property type="component" value="Unassembled WGS sequence"/>
</dbReference>
<name>A0ABT0GM05_9GAMM</name>
<dbReference type="SMART" id="SM00220">
    <property type="entry name" value="S_TKc"/>
    <property type="match status" value="1"/>
</dbReference>
<keyword evidence="12" id="KW-1185">Reference proteome</keyword>
<dbReference type="Gene3D" id="3.30.200.20">
    <property type="entry name" value="Phosphorylase Kinase, domain 1"/>
    <property type="match status" value="1"/>
</dbReference>
<dbReference type="CDD" id="cd14014">
    <property type="entry name" value="STKc_PknB_like"/>
    <property type="match status" value="1"/>
</dbReference>
<dbReference type="InterPro" id="IPR000719">
    <property type="entry name" value="Prot_kinase_dom"/>
</dbReference>
<dbReference type="SUPFAM" id="SSF56112">
    <property type="entry name" value="Protein kinase-like (PK-like)"/>
    <property type="match status" value="1"/>
</dbReference>
<dbReference type="Pfam" id="PF00069">
    <property type="entry name" value="Pkinase"/>
    <property type="match status" value="1"/>
</dbReference>
<protein>
    <recommendedName>
        <fullName evidence="2">non-specific serine/threonine protein kinase</fullName>
        <ecNumber evidence="2">2.7.11.1</ecNumber>
    </recommendedName>
</protein>
<proteinExistence type="inferred from homology"/>
<dbReference type="PANTHER" id="PTHR43671">
    <property type="entry name" value="SERINE/THREONINE-PROTEIN KINASE NEK"/>
    <property type="match status" value="1"/>
</dbReference>
<sequence length="775" mass="84192">MSIEPREPVGPDASLDLLSLRVADGESSLSFDPAGLDADSRRLAGQLGRLARLRELFRLRAASAVSRLPECPFRWGRLEVLEPIGAGSFSQVFRARDPVLDRDVALKLFTDVEAPPESLISEARRHARVHHPRVLAIHGADVDGELAGLWTDLLEGSTLDARLRESGPLPQAALRRLAGDLAAGLGAVHEQGIVHGDLKPANVWIDASGRALLMDFGASVAAQQGAPARFGSPVAMAPELFEGAAPSPASDVWALGATLHVAATGRYPLERDSFAAFKQAHASRETADRRRLHEATGPLAGLIEAMLSHAPAARPSPVSVLQALDHLDRAPQRRLRRTAAALVIAALSVGVVVSLWMLQRAEAARAVAERARFEAQTSKDFLIESVRRMSPESERGLGSVRAVLDFLAESGEQALQETPLALGELEVVVGTRLTHFDAEEEGFARAHQGIQRIRDAAPEAHGALARAYNILAEAERQRGRYAESESHARQALLHIEQLPRTEEHRLQAIQVRGMLVGLLGDSGRWNEALLAQRRQLAEREALVGADDPRMAVEYNNLADPLWRLGQYQEALDAYRRALALLRSGEPKRPYPEALVTEGIAWVLMLLGRIEAAEQTLDEAESLYRAIGIEPGGDALQSVYIKRAGILRLTGDAQGAADRMRSLLEDQPSRTPQRRNGLIGLGVTCIEAGCWEESLAAFREAALTPFPEGHPENDYLQAAEAFVASLVGEAEPAAAGQALAVAMQRFERDRIAGSRRYAEMADWAGRLEGRRARADR</sequence>
<evidence type="ECO:0000256" key="4">
    <source>
        <dbReference type="ARBA" id="ARBA00022741"/>
    </source>
</evidence>
<keyword evidence="3" id="KW-0808">Transferase</keyword>
<dbReference type="EMBL" id="JALNMH010000022">
    <property type="protein sequence ID" value="MCK7595578.1"/>
    <property type="molecule type" value="Genomic_DNA"/>
</dbReference>
<dbReference type="InterPro" id="IPR050660">
    <property type="entry name" value="NEK_Ser/Thr_kinase"/>
</dbReference>
<keyword evidence="6 8" id="KW-0067">ATP-binding</keyword>
<dbReference type="PROSITE" id="PS50011">
    <property type="entry name" value="PROTEIN_KINASE_DOM"/>
    <property type="match status" value="1"/>
</dbReference>
<dbReference type="PROSITE" id="PS00107">
    <property type="entry name" value="PROTEIN_KINASE_ATP"/>
    <property type="match status" value="1"/>
</dbReference>
<dbReference type="RefSeq" id="WP_248211615.1">
    <property type="nucleotide sequence ID" value="NZ_JALNMH010000022.1"/>
</dbReference>
<keyword evidence="5 11" id="KW-0418">Kinase</keyword>
<dbReference type="SMART" id="SM00028">
    <property type="entry name" value="TPR"/>
    <property type="match status" value="3"/>
</dbReference>
<keyword evidence="9" id="KW-0175">Coiled coil</keyword>
<evidence type="ECO:0000256" key="6">
    <source>
        <dbReference type="ARBA" id="ARBA00022840"/>
    </source>
</evidence>
<evidence type="ECO:0000256" key="5">
    <source>
        <dbReference type="ARBA" id="ARBA00022777"/>
    </source>
</evidence>
<feature type="domain" description="Protein kinase" evidence="10">
    <location>
        <begin position="78"/>
        <end position="327"/>
    </location>
</feature>
<comment type="caution">
    <text evidence="11">The sequence shown here is derived from an EMBL/GenBank/DDBJ whole genome shotgun (WGS) entry which is preliminary data.</text>
</comment>
<keyword evidence="7" id="KW-0802">TPR repeat</keyword>
<dbReference type="EC" id="2.7.11.1" evidence="2"/>
<evidence type="ECO:0000259" key="10">
    <source>
        <dbReference type="PROSITE" id="PS50011"/>
    </source>
</evidence>
<feature type="binding site" evidence="8">
    <location>
        <position position="107"/>
    </location>
    <ligand>
        <name>ATP</name>
        <dbReference type="ChEBI" id="CHEBI:30616"/>
    </ligand>
</feature>
<feature type="repeat" description="TPR" evidence="7">
    <location>
        <begin position="551"/>
        <end position="584"/>
    </location>
</feature>
<evidence type="ECO:0000256" key="1">
    <source>
        <dbReference type="ARBA" id="ARBA00010886"/>
    </source>
</evidence>
<dbReference type="InterPro" id="IPR019734">
    <property type="entry name" value="TPR_rpt"/>
</dbReference>
<dbReference type="GO" id="GO:0016301">
    <property type="term" value="F:kinase activity"/>
    <property type="evidence" value="ECO:0007669"/>
    <property type="project" value="UniProtKB-KW"/>
</dbReference>
<evidence type="ECO:0000313" key="11">
    <source>
        <dbReference type="EMBL" id="MCK7595578.1"/>
    </source>
</evidence>